<name>A0A265NF67_9BACI</name>
<keyword evidence="1" id="KW-0472">Membrane</keyword>
<proteinExistence type="predicted"/>
<evidence type="ECO:0000313" key="3">
    <source>
        <dbReference type="Proteomes" id="UP000216498"/>
    </source>
</evidence>
<organism evidence="2 3">
    <name type="scientific">Virgibacillus indicus</name>
    <dbReference type="NCBI Taxonomy" id="2024554"/>
    <lineage>
        <taxon>Bacteria</taxon>
        <taxon>Bacillati</taxon>
        <taxon>Bacillota</taxon>
        <taxon>Bacilli</taxon>
        <taxon>Bacillales</taxon>
        <taxon>Bacillaceae</taxon>
        <taxon>Virgibacillus</taxon>
    </lineage>
</organism>
<keyword evidence="3" id="KW-1185">Reference proteome</keyword>
<sequence>MFWVIVVTILVILYEWPKMDKEQKKEKWAFAGLTMAGFLLAVMLIYFPDTPGPNQLVGEIFRPLGKLME</sequence>
<reference evidence="2 3" key="1">
    <citation type="submission" date="2017-08" db="EMBL/GenBank/DDBJ databases">
        <title>Virgibacillus indicus sp. nov. and Virgibacillus profoundi sp. nov, two moderately halophilic bacteria isolated from marine sediment by using the Microfluidic Streak Plate.</title>
        <authorList>
            <person name="Xu B."/>
            <person name="Hu B."/>
            <person name="Wang J."/>
            <person name="Zhu Y."/>
            <person name="Huang L."/>
            <person name="Du W."/>
            <person name="Huang Y."/>
        </authorList>
    </citation>
    <scope>NUCLEOTIDE SEQUENCE [LARGE SCALE GENOMIC DNA]</scope>
    <source>
        <strain evidence="2 3">IO3-P2-C2</strain>
    </source>
</reference>
<keyword evidence="1" id="KW-1133">Transmembrane helix</keyword>
<dbReference type="OrthoDB" id="2970258at2"/>
<comment type="caution">
    <text evidence="2">The sequence shown here is derived from an EMBL/GenBank/DDBJ whole genome shotgun (WGS) entry which is preliminary data.</text>
</comment>
<evidence type="ECO:0000313" key="2">
    <source>
        <dbReference type="EMBL" id="OZU90690.1"/>
    </source>
</evidence>
<gene>
    <name evidence="2" type="ORF">CIL03_05345</name>
</gene>
<dbReference type="Proteomes" id="UP000216498">
    <property type="component" value="Unassembled WGS sequence"/>
</dbReference>
<accession>A0A265NF67</accession>
<dbReference type="AlphaFoldDB" id="A0A265NF67"/>
<protein>
    <submittedName>
        <fullName evidence="2">Uncharacterized protein</fullName>
    </submittedName>
</protein>
<feature type="transmembrane region" description="Helical" evidence="1">
    <location>
        <begin position="28"/>
        <end position="47"/>
    </location>
</feature>
<evidence type="ECO:0000256" key="1">
    <source>
        <dbReference type="SAM" id="Phobius"/>
    </source>
</evidence>
<dbReference type="EMBL" id="NPMS01000001">
    <property type="protein sequence ID" value="OZU90690.1"/>
    <property type="molecule type" value="Genomic_DNA"/>
</dbReference>
<keyword evidence="1" id="KW-0812">Transmembrane</keyword>